<feature type="region of interest" description="Disordered" evidence="1">
    <location>
        <begin position="89"/>
        <end position="109"/>
    </location>
</feature>
<accession>C1DE46</accession>
<dbReference type="EMBL" id="CP001157">
    <property type="protein sequence ID" value="ACO80154.1"/>
    <property type="molecule type" value="Genomic_DNA"/>
</dbReference>
<dbReference type="EnsemblBacteria" id="ACO80154">
    <property type="protein sequence ID" value="ACO80154"/>
    <property type="gene ID" value="Avin_40180"/>
</dbReference>
<dbReference type="STRING" id="322710.Avin_40180"/>
<gene>
    <name evidence="2" type="ordered locus">Avin_40180</name>
</gene>
<dbReference type="HOGENOM" id="CLU_2178416_0_0_6"/>
<reference evidence="2 3" key="1">
    <citation type="journal article" date="2009" name="J. Bacteriol.">
        <title>Genome sequence of Azotobacter vinelandii, an obligate aerobe specialized to support diverse anaerobic metabolic processes.</title>
        <authorList>
            <person name="Setubal J.C."/>
            <person name="dos Santos P."/>
            <person name="Goldman B.S."/>
            <person name="Ertesvag H."/>
            <person name="Espin G."/>
            <person name="Rubio L.M."/>
            <person name="Valla S."/>
            <person name="Almeida N.F."/>
            <person name="Balasubramanian D."/>
            <person name="Cromes L."/>
            <person name="Curatti L."/>
            <person name="Du Z."/>
            <person name="Godsy E."/>
            <person name="Goodner B."/>
            <person name="Hellner-Burris K."/>
            <person name="Hernandez J.A."/>
            <person name="Houmiel K."/>
            <person name="Imperial J."/>
            <person name="Kennedy C."/>
            <person name="Larson T.J."/>
            <person name="Latreille P."/>
            <person name="Ligon L.S."/>
            <person name="Lu J."/>
            <person name="Maerk M."/>
            <person name="Miller N.M."/>
            <person name="Norton S."/>
            <person name="O'Carroll I.P."/>
            <person name="Paulsen I."/>
            <person name="Raulfs E.C."/>
            <person name="Roemer R."/>
            <person name="Rosser J."/>
            <person name="Segura D."/>
            <person name="Slater S."/>
            <person name="Stricklin S.L."/>
            <person name="Studholme D.J."/>
            <person name="Sun J."/>
            <person name="Viana C.J."/>
            <person name="Wallin E."/>
            <person name="Wang B."/>
            <person name="Wheeler C."/>
            <person name="Zhu H."/>
            <person name="Dean D.R."/>
            <person name="Dixon R."/>
            <person name="Wood D."/>
        </authorList>
    </citation>
    <scope>NUCLEOTIDE SEQUENCE [LARGE SCALE GENOMIC DNA]</scope>
    <source>
        <strain evidence="3">DJ / ATCC BAA-1303</strain>
    </source>
</reference>
<sequence>MPGLGRVINCFPRCDGACFGTGQGARREVWSFQTNDEQRRAVPKQARPCGWGRLGCAGNGAMRRCSLWQGNDHCLQAAPCRTRPGLAPFPAATQPGKQLMTRPNGPQDG</sequence>
<dbReference type="Proteomes" id="UP000002424">
    <property type="component" value="Chromosome"/>
</dbReference>
<evidence type="ECO:0000313" key="3">
    <source>
        <dbReference type="Proteomes" id="UP000002424"/>
    </source>
</evidence>
<dbReference type="OrthoDB" id="9810445at2"/>
<name>C1DE46_AZOVD</name>
<evidence type="ECO:0000256" key="1">
    <source>
        <dbReference type="SAM" id="MobiDB-lite"/>
    </source>
</evidence>
<dbReference type="KEGG" id="avn:Avin_40180"/>
<dbReference type="AlphaFoldDB" id="C1DE46"/>
<organism evidence="2 3">
    <name type="scientific">Azotobacter vinelandii (strain DJ / ATCC BAA-1303)</name>
    <dbReference type="NCBI Taxonomy" id="322710"/>
    <lineage>
        <taxon>Bacteria</taxon>
        <taxon>Pseudomonadati</taxon>
        <taxon>Pseudomonadota</taxon>
        <taxon>Gammaproteobacteria</taxon>
        <taxon>Pseudomonadales</taxon>
        <taxon>Pseudomonadaceae</taxon>
        <taxon>Azotobacter</taxon>
    </lineage>
</organism>
<evidence type="ECO:0000313" key="2">
    <source>
        <dbReference type="EMBL" id="ACO80154.1"/>
    </source>
</evidence>
<keyword evidence="3" id="KW-1185">Reference proteome</keyword>
<protein>
    <submittedName>
        <fullName evidence="2">Uncharacterized protein</fullName>
    </submittedName>
</protein>
<proteinExistence type="predicted"/>